<dbReference type="Proteomes" id="UP000062519">
    <property type="component" value="Chromosome 1"/>
</dbReference>
<dbReference type="RefSeq" id="WP_059597765.1">
    <property type="nucleotide sequence ID" value="NZ_CP013386.1"/>
</dbReference>
<dbReference type="PIRSF" id="PIRSF012611">
    <property type="entry name" value="UCP012611"/>
    <property type="match status" value="1"/>
</dbReference>
<evidence type="ECO:0000313" key="2">
    <source>
        <dbReference type="Proteomes" id="UP000062519"/>
    </source>
</evidence>
<dbReference type="InterPro" id="IPR016600">
    <property type="entry name" value="UCP012611"/>
</dbReference>
<reference evidence="1 2" key="1">
    <citation type="submission" date="2015-12" db="EMBL/GenBank/DDBJ databases">
        <title>Diversity of Burkholderia near neighbor genomes.</title>
        <authorList>
            <person name="Sahl J."/>
            <person name="Wagner D."/>
            <person name="Keim P."/>
        </authorList>
    </citation>
    <scope>NUCLEOTIDE SEQUENCE [LARGE SCALE GENOMIC DNA]</scope>
    <source>
        <strain evidence="1 2">BDU6</strain>
    </source>
</reference>
<organism evidence="1 2">
    <name type="scientific">Burkholderia mayonis</name>
    <dbReference type="NCBI Taxonomy" id="1385591"/>
    <lineage>
        <taxon>Bacteria</taxon>
        <taxon>Pseudomonadati</taxon>
        <taxon>Pseudomonadota</taxon>
        <taxon>Betaproteobacteria</taxon>
        <taxon>Burkholderiales</taxon>
        <taxon>Burkholderiaceae</taxon>
        <taxon>Burkholderia</taxon>
        <taxon>pseudomallei group</taxon>
    </lineage>
</organism>
<dbReference type="KEGG" id="buu:WS70_09605"/>
<gene>
    <name evidence="1" type="ORF">WS70_09605</name>
</gene>
<accession>A0A1B4FEF7</accession>
<evidence type="ECO:0008006" key="3">
    <source>
        <dbReference type="Google" id="ProtNLM"/>
    </source>
</evidence>
<keyword evidence="2" id="KW-1185">Reference proteome</keyword>
<dbReference type="AlphaFoldDB" id="A0A1B4FEF7"/>
<proteinExistence type="predicted"/>
<dbReference type="InterPro" id="IPR019238">
    <property type="entry name" value="AbiEi_2"/>
</dbReference>
<dbReference type="Pfam" id="PF09952">
    <property type="entry name" value="AbiEi_2"/>
    <property type="match status" value="1"/>
</dbReference>
<evidence type="ECO:0000313" key="1">
    <source>
        <dbReference type="EMBL" id="AOJ02044.1"/>
    </source>
</evidence>
<name>A0A1B4FEF7_9BURK</name>
<dbReference type="EMBL" id="CP013386">
    <property type="protein sequence ID" value="AOJ02044.1"/>
    <property type="molecule type" value="Genomic_DNA"/>
</dbReference>
<sequence length="364" mass="39633">MNDDGRLPDFDRPTEALLGQLTRAATRHGRVPLSVIDFRPAGRSSDGLVEEGTLTLDVNGAVQQHMLAARGRIRSRAEVGALVAKNRAAAFPVLLATAYLTPALADECVERDLQFIDLAGNLYVHPPGQYMLVTGRPANPEIRRLASRSGKPASSASASALRMTFVLLSAPELLNRPYREIAAAAGVALGTVGSVLDDLRERGLLAGTADRRLVDPAALMDEWVINYPLRLLPKLNVQRFAVGDPSWWQHAELPTGQMWWGGEVAAAKLTGQLRPAAQTLYVEPTARPAATMALAKRHRLRADPAGTLEIIDAFWHLDEARMEKVVAPPLLVYADLRRTREPRNAEAAVLILNQMERADDSSSS</sequence>
<protein>
    <recommendedName>
        <fullName evidence="3">HTH crp-type domain-containing protein</fullName>
    </recommendedName>
</protein>